<dbReference type="Pfam" id="PF13397">
    <property type="entry name" value="RbpA"/>
    <property type="match status" value="1"/>
</dbReference>
<feature type="region of interest" description="Disordered" evidence="2">
    <location>
        <begin position="1"/>
        <end position="21"/>
    </location>
</feature>
<dbReference type="EMBL" id="CAEZSM010000033">
    <property type="protein sequence ID" value="CAB4539367.1"/>
    <property type="molecule type" value="Genomic_DNA"/>
</dbReference>
<dbReference type="GO" id="GO:0001000">
    <property type="term" value="F:bacterial-type RNA polymerase core enzyme binding"/>
    <property type="evidence" value="ECO:0007669"/>
    <property type="project" value="InterPro"/>
</dbReference>
<dbReference type="GO" id="GO:0046872">
    <property type="term" value="F:metal ion binding"/>
    <property type="evidence" value="ECO:0007669"/>
    <property type="project" value="UniProtKB-KW"/>
</dbReference>
<evidence type="ECO:0000256" key="2">
    <source>
        <dbReference type="SAM" id="MobiDB-lite"/>
    </source>
</evidence>
<dbReference type="AlphaFoldDB" id="A0A6J7P5A3"/>
<evidence type="ECO:0000256" key="1">
    <source>
        <dbReference type="ARBA" id="ARBA00022723"/>
    </source>
</evidence>
<dbReference type="InterPro" id="IPR018527">
    <property type="entry name" value="Rubredoxin_Fe_BS"/>
</dbReference>
<gene>
    <name evidence="3" type="ORF">UFOPK1438_00386</name>
    <name evidence="4" type="ORF">UFOPK2329_00396</name>
    <name evidence="5" type="ORF">UFOPK4035_00732</name>
</gene>
<proteinExistence type="inferred from homology"/>
<evidence type="ECO:0000313" key="5">
    <source>
        <dbReference type="EMBL" id="CAB5000401.1"/>
    </source>
</evidence>
<evidence type="ECO:0000313" key="3">
    <source>
        <dbReference type="EMBL" id="CAB4539367.1"/>
    </source>
</evidence>
<dbReference type="PROSITE" id="PS00202">
    <property type="entry name" value="RUBREDOXIN"/>
    <property type="match status" value="1"/>
</dbReference>
<dbReference type="HAMAP" id="MF_01483">
    <property type="entry name" value="RbpA"/>
    <property type="match status" value="1"/>
</dbReference>
<organism evidence="5">
    <name type="scientific">freshwater metagenome</name>
    <dbReference type="NCBI Taxonomy" id="449393"/>
    <lineage>
        <taxon>unclassified sequences</taxon>
        <taxon>metagenomes</taxon>
        <taxon>ecological metagenomes</taxon>
    </lineage>
</organism>
<dbReference type="InterPro" id="IPR025182">
    <property type="entry name" value="RNApol-bd_RbpA"/>
</dbReference>
<dbReference type="EMBL" id="CAFBOX010000119">
    <property type="protein sequence ID" value="CAB5000401.1"/>
    <property type="molecule type" value="Genomic_DNA"/>
</dbReference>
<name>A0A6J7P5A3_9ZZZZ</name>
<keyword evidence="1" id="KW-0479">Metal-binding</keyword>
<sequence length="112" mass="12353">MASAIRGSRVGAGPMGEAERGDSIARSHVSYWCSNGHEVRPSFAEEETVVIPAEWDCPKCGFPAGRDKNNPPSPVKNEPYKTHLAYVKERRTDAEGARILEDALRKLRGDDE</sequence>
<protein>
    <submittedName>
        <fullName evidence="5">Unannotated protein</fullName>
    </submittedName>
</protein>
<accession>A0A6J7P5A3</accession>
<reference evidence="5" key="1">
    <citation type="submission" date="2020-05" db="EMBL/GenBank/DDBJ databases">
        <authorList>
            <person name="Chiriac C."/>
            <person name="Salcher M."/>
            <person name="Ghai R."/>
            <person name="Kavagutti S V."/>
        </authorList>
    </citation>
    <scope>NUCLEOTIDE SEQUENCE</scope>
</reference>
<dbReference type="InterPro" id="IPR038638">
    <property type="entry name" value="RbpA_sf"/>
</dbReference>
<evidence type="ECO:0000313" key="4">
    <source>
        <dbReference type="EMBL" id="CAB4669282.1"/>
    </source>
</evidence>
<dbReference type="EMBL" id="CAEZWZ010000039">
    <property type="protein sequence ID" value="CAB4669282.1"/>
    <property type="molecule type" value="Genomic_DNA"/>
</dbReference>
<dbReference type="Gene3D" id="2.20.28.270">
    <property type="entry name" value="RNA polymerase-binding protein A"/>
    <property type="match status" value="1"/>
</dbReference>
<dbReference type="GO" id="GO:0045893">
    <property type="term" value="P:positive regulation of DNA-templated transcription"/>
    <property type="evidence" value="ECO:0007669"/>
    <property type="project" value="InterPro"/>
</dbReference>